<reference evidence="5" key="1">
    <citation type="submission" date="2024-10" db="EMBL/GenBank/DDBJ databases">
        <authorList>
            <person name="Ryan C."/>
        </authorList>
    </citation>
    <scope>NUCLEOTIDE SEQUENCE [LARGE SCALE GENOMIC DNA]</scope>
</reference>
<evidence type="ECO:0000256" key="1">
    <source>
        <dbReference type="ARBA" id="ARBA00023242"/>
    </source>
</evidence>
<organism evidence="5 6">
    <name type="scientific">Urochloa decumbens</name>
    <dbReference type="NCBI Taxonomy" id="240449"/>
    <lineage>
        <taxon>Eukaryota</taxon>
        <taxon>Viridiplantae</taxon>
        <taxon>Streptophyta</taxon>
        <taxon>Embryophyta</taxon>
        <taxon>Tracheophyta</taxon>
        <taxon>Spermatophyta</taxon>
        <taxon>Magnoliopsida</taxon>
        <taxon>Liliopsida</taxon>
        <taxon>Poales</taxon>
        <taxon>Poaceae</taxon>
        <taxon>PACMAD clade</taxon>
        <taxon>Panicoideae</taxon>
        <taxon>Panicodae</taxon>
        <taxon>Paniceae</taxon>
        <taxon>Melinidinae</taxon>
        <taxon>Urochloa</taxon>
    </lineage>
</organism>
<evidence type="ECO:0000313" key="6">
    <source>
        <dbReference type="Proteomes" id="UP001497457"/>
    </source>
</evidence>
<evidence type="ECO:0000256" key="2">
    <source>
        <dbReference type="PROSITE-ProRule" id="PRU01002"/>
    </source>
</evidence>
<feature type="compositionally biased region" description="Low complexity" evidence="3">
    <location>
        <begin position="15"/>
        <end position="33"/>
    </location>
</feature>
<evidence type="ECO:0000256" key="3">
    <source>
        <dbReference type="SAM" id="MobiDB-lite"/>
    </source>
</evidence>
<gene>
    <name evidence="5" type="ORF">URODEC1_LOCUS84477</name>
</gene>
<dbReference type="AlphaFoldDB" id="A0ABC9DDQ1"/>
<comment type="caution">
    <text evidence="2">Lacks conserved residue(s) required for the propagation of feature annotation.</text>
</comment>
<evidence type="ECO:0000313" key="5">
    <source>
        <dbReference type="EMBL" id="CAL5037422.1"/>
    </source>
</evidence>
<accession>A0ABC9DDQ1</accession>
<protein>
    <recommendedName>
        <fullName evidence="4">WRC domain-containing protein</fullName>
    </recommendedName>
</protein>
<dbReference type="EMBL" id="OZ075143">
    <property type="protein sequence ID" value="CAL5037422.1"/>
    <property type="molecule type" value="Genomic_DNA"/>
</dbReference>
<name>A0ABC9DDQ1_9POAL</name>
<dbReference type="InterPro" id="IPR014977">
    <property type="entry name" value="WRC_dom"/>
</dbReference>
<evidence type="ECO:0000259" key="4">
    <source>
        <dbReference type="PROSITE" id="PS51667"/>
    </source>
</evidence>
<keyword evidence="1" id="KW-0539">Nucleus</keyword>
<dbReference type="PANTHER" id="PTHR34122:SF1">
    <property type="entry name" value="EXPRESSED PROTEIN"/>
    <property type="match status" value="1"/>
</dbReference>
<proteinExistence type="predicted"/>
<keyword evidence="6" id="KW-1185">Reference proteome</keyword>
<dbReference type="PROSITE" id="PS51667">
    <property type="entry name" value="WRC"/>
    <property type="match status" value="1"/>
</dbReference>
<dbReference type="PANTHER" id="PTHR34122">
    <property type="entry name" value="EXPRESSED PROTEIN-RELATED"/>
    <property type="match status" value="1"/>
</dbReference>
<feature type="domain" description="WRC" evidence="4">
    <location>
        <begin position="185"/>
        <end position="229"/>
    </location>
</feature>
<feature type="region of interest" description="Disordered" evidence="3">
    <location>
        <begin position="1"/>
        <end position="33"/>
    </location>
</feature>
<sequence>MRIRRRPQPSPLQLAASDPTTSTAPQTPQQNAARGLGCWLEPGAGEDREATKLLHADADLGHKSGAARRLALPQDDDNVVVDCGRSMGAQHGGGADDGGHRRFTAVSNGHHSLDLKDSVACIGVVGGKSQPVPTKAEQLVTPSNVALQLAVVPAPAVAVKDEEKASVISNGSGGGAKKRRGPAVLLEGSRCSRVNGRGWRCSQPTLVGYSLCEHHLGKGRMRSAAAAAAARGRLGRTEHGATTRIPAAVGVPAPMAAVTAVAPHKAEAPSLPPC</sequence>
<dbReference type="Proteomes" id="UP001497457">
    <property type="component" value="Chromosome 33rd"/>
</dbReference>
<dbReference type="Pfam" id="PF08879">
    <property type="entry name" value="WRC"/>
    <property type="match status" value="1"/>
</dbReference>